<dbReference type="EMBL" id="JAGYPJ010000001">
    <property type="protein sequence ID" value="MBS4198589.1"/>
    <property type="molecule type" value="Genomic_DNA"/>
</dbReference>
<evidence type="ECO:0000313" key="2">
    <source>
        <dbReference type="EMBL" id="MBS4198589.1"/>
    </source>
</evidence>
<dbReference type="Proteomes" id="UP000682713">
    <property type="component" value="Unassembled WGS sequence"/>
</dbReference>
<name>A0A942YJX8_9BACI</name>
<accession>A0A942YJX8</accession>
<comment type="caution">
    <text evidence="2">The sequence shown here is derived from an EMBL/GenBank/DDBJ whole genome shotgun (WGS) entry which is preliminary data.</text>
</comment>
<sequence length="183" mass="21080">MNQERELGWDDEIEKDGGDFILLPEGDYHFTVKKFERGRFAGSTKMPACNQAKLELTVHSPEHGEVTIFHTLLLHTKTEGFLSNFFTGIGQKKKGEKLRMNWNTVIGSKGKLKLKINKFIGRDNEERSNNEVQTFYPYEEAFQQGQGYQQQQPYQQPVQQQQPMQQTPFPTTQQQGGFTAGQF</sequence>
<proteinExistence type="predicted"/>
<protein>
    <recommendedName>
        <fullName evidence="4">Phage protein</fullName>
    </recommendedName>
</protein>
<evidence type="ECO:0000256" key="1">
    <source>
        <dbReference type="SAM" id="MobiDB-lite"/>
    </source>
</evidence>
<dbReference type="RefSeq" id="WP_213109334.1">
    <property type="nucleotide sequence ID" value="NZ_JAGYPJ010000001.1"/>
</dbReference>
<organism evidence="2 3">
    <name type="scientific">Lederbergia citrisecunda</name>
    <dbReference type="NCBI Taxonomy" id="2833583"/>
    <lineage>
        <taxon>Bacteria</taxon>
        <taxon>Bacillati</taxon>
        <taxon>Bacillota</taxon>
        <taxon>Bacilli</taxon>
        <taxon>Bacillales</taxon>
        <taxon>Bacillaceae</taxon>
        <taxon>Lederbergia</taxon>
    </lineage>
</organism>
<evidence type="ECO:0008006" key="4">
    <source>
        <dbReference type="Google" id="ProtNLM"/>
    </source>
</evidence>
<evidence type="ECO:0000313" key="3">
    <source>
        <dbReference type="Proteomes" id="UP000682713"/>
    </source>
</evidence>
<gene>
    <name evidence="2" type="ORF">KHA93_02865</name>
</gene>
<keyword evidence="3" id="KW-1185">Reference proteome</keyword>
<reference evidence="2 3" key="1">
    <citation type="submission" date="2021-05" db="EMBL/GenBank/DDBJ databases">
        <title>Novel Bacillus species.</title>
        <authorList>
            <person name="Liu G."/>
        </authorList>
    </citation>
    <scope>NUCLEOTIDE SEQUENCE [LARGE SCALE GENOMIC DNA]</scope>
    <source>
        <strain evidence="2 3">FJAT-49732</strain>
    </source>
</reference>
<feature type="region of interest" description="Disordered" evidence="1">
    <location>
        <begin position="146"/>
        <end position="183"/>
    </location>
</feature>
<dbReference type="AlphaFoldDB" id="A0A942YJX8"/>